<feature type="compositionally biased region" description="Basic and acidic residues" evidence="1">
    <location>
        <begin position="196"/>
        <end position="210"/>
    </location>
</feature>
<feature type="region of interest" description="Disordered" evidence="1">
    <location>
        <begin position="25"/>
        <end position="48"/>
    </location>
</feature>
<evidence type="ECO:0000313" key="2">
    <source>
        <dbReference type="EMBL" id="CCC95865.1"/>
    </source>
</evidence>
<protein>
    <submittedName>
        <fullName evidence="2">Uncharacterized protein TCIL3000_11_13710</fullName>
    </submittedName>
</protein>
<dbReference type="AlphaFoldDB" id="G0V2J3"/>
<sequence length="438" mass="47818">MARDAAESFVSHFFSLLDAGESAFSSGGKAKRDQEDVPGSDAANGSPPLLSIEQRMALRTTLPLWVHLLSFRMEPAKQKLTRDGVKQGPQFKNYPHGDPFLTGSMADGWFALPHIAPQPTPWTVRQAAPCSTRRRIFESLQRRYKPLGQGSFTHDLMKALRERSCDHGQAVGRVEFVSVVKQLLADPSGSVTHGCEAGEDKQRPASQEREVETPVALLADVLFFEWCALAEGDTSFSSTHVPLRIVEADINAYNNTGSAVKTEEEEVTGADEEGSPCGASGSIVGSDTVSIGLLAGLACATPMASAMQQRVNVKFSSASRRHRNPGFGEENGDDGEWDSDNSSDQQERSRCSNTTSPTKDDVGAFIVKNTSVFNVPLASNVLSVYEVSNHSDSCGFEAPEPYVTAVHGESYYRRRELQWYIIGESKRHRNLLESKAKS</sequence>
<evidence type="ECO:0000256" key="1">
    <source>
        <dbReference type="SAM" id="MobiDB-lite"/>
    </source>
</evidence>
<accession>G0V2J3</accession>
<feature type="region of interest" description="Disordered" evidence="1">
    <location>
        <begin position="189"/>
        <end position="210"/>
    </location>
</feature>
<feature type="compositionally biased region" description="Acidic residues" evidence="1">
    <location>
        <begin position="330"/>
        <end position="341"/>
    </location>
</feature>
<dbReference type="VEuPathDB" id="TriTrypDB:TcIL3000.11.13710"/>
<gene>
    <name evidence="2" type="ORF">TCIL3000_11_13710</name>
</gene>
<proteinExistence type="predicted"/>
<name>G0V2J3_TRYCI</name>
<dbReference type="EMBL" id="HE575324">
    <property type="protein sequence ID" value="CCC95865.1"/>
    <property type="molecule type" value="Genomic_DNA"/>
</dbReference>
<organism evidence="2">
    <name type="scientific">Trypanosoma congolense (strain IL3000)</name>
    <dbReference type="NCBI Taxonomy" id="1068625"/>
    <lineage>
        <taxon>Eukaryota</taxon>
        <taxon>Discoba</taxon>
        <taxon>Euglenozoa</taxon>
        <taxon>Kinetoplastea</taxon>
        <taxon>Metakinetoplastina</taxon>
        <taxon>Trypanosomatida</taxon>
        <taxon>Trypanosomatidae</taxon>
        <taxon>Trypanosoma</taxon>
        <taxon>Nannomonas</taxon>
    </lineage>
</organism>
<feature type="region of interest" description="Disordered" evidence="1">
    <location>
        <begin position="315"/>
        <end position="360"/>
    </location>
</feature>
<reference evidence="2" key="1">
    <citation type="journal article" date="2012" name="Proc. Natl. Acad. Sci. U.S.A.">
        <title>Antigenic diversity is generated by distinct evolutionary mechanisms in African trypanosome species.</title>
        <authorList>
            <person name="Jackson A.P."/>
            <person name="Berry A."/>
            <person name="Aslett M."/>
            <person name="Allison H.C."/>
            <person name="Burton P."/>
            <person name="Vavrova-Anderson J."/>
            <person name="Brown R."/>
            <person name="Browne H."/>
            <person name="Corton N."/>
            <person name="Hauser H."/>
            <person name="Gamble J."/>
            <person name="Gilderthorp R."/>
            <person name="Marcello L."/>
            <person name="McQuillan J."/>
            <person name="Otto T.D."/>
            <person name="Quail M.A."/>
            <person name="Sanders M.J."/>
            <person name="van Tonder A."/>
            <person name="Ginger M.L."/>
            <person name="Field M.C."/>
            <person name="Barry J.D."/>
            <person name="Hertz-Fowler C."/>
            <person name="Berriman M."/>
        </authorList>
    </citation>
    <scope>NUCLEOTIDE SEQUENCE</scope>
    <source>
        <strain evidence="2">IL3000</strain>
    </source>
</reference>